<evidence type="ECO:0000313" key="1">
    <source>
        <dbReference type="EMBL" id="SHE36915.1"/>
    </source>
</evidence>
<reference evidence="1 2" key="1">
    <citation type="submission" date="2016-11" db="EMBL/GenBank/DDBJ databases">
        <authorList>
            <person name="Jaros S."/>
            <person name="Januszkiewicz K."/>
            <person name="Wedrychowicz H."/>
        </authorList>
    </citation>
    <scope>NUCLEOTIDE SEQUENCE [LARGE SCALE GENOMIC DNA]</scope>
    <source>
        <strain evidence="1 2">DSM 18119</strain>
    </source>
</reference>
<organism evidence="1 2">
    <name type="scientific">Flavisolibacter ginsengisoli DSM 18119</name>
    <dbReference type="NCBI Taxonomy" id="1121884"/>
    <lineage>
        <taxon>Bacteria</taxon>
        <taxon>Pseudomonadati</taxon>
        <taxon>Bacteroidota</taxon>
        <taxon>Chitinophagia</taxon>
        <taxon>Chitinophagales</taxon>
        <taxon>Chitinophagaceae</taxon>
        <taxon>Flavisolibacter</taxon>
    </lineage>
</organism>
<sequence length="45" mass="5159">MKTGQQVKKLNDQCKMKYGNGKIRLISLMVDKLTMRGLLVKSFKS</sequence>
<gene>
    <name evidence="1" type="ORF">SAMN02745131_00266</name>
</gene>
<dbReference type="AlphaFoldDB" id="A0A1M4SXI3"/>
<keyword evidence="2" id="KW-1185">Reference proteome</keyword>
<proteinExistence type="predicted"/>
<evidence type="ECO:0000313" key="2">
    <source>
        <dbReference type="Proteomes" id="UP000184048"/>
    </source>
</evidence>
<dbReference type="Proteomes" id="UP000184048">
    <property type="component" value="Unassembled WGS sequence"/>
</dbReference>
<dbReference type="EMBL" id="FQUU01000001">
    <property type="protein sequence ID" value="SHE36915.1"/>
    <property type="molecule type" value="Genomic_DNA"/>
</dbReference>
<accession>A0A1M4SXI3</accession>
<protein>
    <submittedName>
        <fullName evidence="1">Uncharacterized protein</fullName>
    </submittedName>
</protein>
<name>A0A1M4SXI3_9BACT</name>